<sequence>MSCTRYQVIFEFFTERHFIRTFLKKYKGAWELTLEAIIEEFGKIDILFLKNIAEYITDKRASIIICKTEFKIASTQESRHGSGNRCIVAIH</sequence>
<protein>
    <submittedName>
        <fullName evidence="1">Uncharacterized protein</fullName>
    </submittedName>
</protein>
<gene>
    <name evidence="1" type="ORF">A3F25_01875</name>
</gene>
<name>A0A1F8G5S1_9BACT</name>
<reference evidence="1 2" key="1">
    <citation type="journal article" date="2016" name="Nat. Commun.">
        <title>Thousands of microbial genomes shed light on interconnected biogeochemical processes in an aquifer system.</title>
        <authorList>
            <person name="Anantharaman K."/>
            <person name="Brown C.T."/>
            <person name="Hug L.A."/>
            <person name="Sharon I."/>
            <person name="Castelle C.J."/>
            <person name="Probst A.J."/>
            <person name="Thomas B.C."/>
            <person name="Singh A."/>
            <person name="Wilkins M.J."/>
            <person name="Karaoz U."/>
            <person name="Brodie E.L."/>
            <person name="Williams K.H."/>
            <person name="Hubbard S.S."/>
            <person name="Banfield J.F."/>
        </authorList>
    </citation>
    <scope>NUCLEOTIDE SEQUENCE [LARGE SCALE GENOMIC DNA]</scope>
</reference>
<evidence type="ECO:0000313" key="1">
    <source>
        <dbReference type="EMBL" id="OGN20066.1"/>
    </source>
</evidence>
<evidence type="ECO:0000313" key="2">
    <source>
        <dbReference type="Proteomes" id="UP000177478"/>
    </source>
</evidence>
<comment type="caution">
    <text evidence="1">The sequence shown here is derived from an EMBL/GenBank/DDBJ whole genome shotgun (WGS) entry which is preliminary data.</text>
</comment>
<dbReference type="STRING" id="1802689.A3F25_01875"/>
<accession>A0A1F8G5S1</accession>
<dbReference type="AlphaFoldDB" id="A0A1F8G5S1"/>
<dbReference type="Proteomes" id="UP000177478">
    <property type="component" value="Unassembled WGS sequence"/>
</dbReference>
<dbReference type="EMBL" id="MGKD01000009">
    <property type="protein sequence ID" value="OGN20066.1"/>
    <property type="molecule type" value="Genomic_DNA"/>
</dbReference>
<organism evidence="1 2">
    <name type="scientific">Candidatus Yanofskybacteria bacterium RIFCSPHIGHO2_12_FULL_45_19b</name>
    <dbReference type="NCBI Taxonomy" id="1802689"/>
    <lineage>
        <taxon>Bacteria</taxon>
        <taxon>Candidatus Yanofskyibacteriota</taxon>
    </lineage>
</organism>
<proteinExistence type="predicted"/>